<dbReference type="PANTHER" id="PTHR34387:SF1">
    <property type="entry name" value="PERIPLASMIC IMMUNOGENIC PROTEIN"/>
    <property type="match status" value="1"/>
</dbReference>
<dbReference type="Proteomes" id="UP000284395">
    <property type="component" value="Unassembled WGS sequence"/>
</dbReference>
<dbReference type="RefSeq" id="WP_120324677.1">
    <property type="nucleotide sequence ID" value="NZ_RAPF01000004.1"/>
</dbReference>
<keyword evidence="1" id="KW-0732">Signal</keyword>
<reference evidence="2 3" key="1">
    <citation type="submission" date="2018-09" db="EMBL/GenBank/DDBJ databases">
        <title>Altererythrobacter spongiae sp. nov., isolated from a marine sponge.</title>
        <authorList>
            <person name="Zhuang L."/>
            <person name="Luo L."/>
        </authorList>
    </citation>
    <scope>NUCLEOTIDE SEQUENCE [LARGE SCALE GENOMIC DNA]</scope>
    <source>
        <strain evidence="2 3">HN-Y73</strain>
    </source>
</reference>
<feature type="signal peptide" evidence="1">
    <location>
        <begin position="1"/>
        <end position="20"/>
    </location>
</feature>
<proteinExistence type="predicted"/>
<dbReference type="AlphaFoldDB" id="A0A420EKK0"/>
<dbReference type="GO" id="GO:0006974">
    <property type="term" value="P:DNA damage response"/>
    <property type="evidence" value="ECO:0007669"/>
    <property type="project" value="TreeGrafter"/>
</dbReference>
<organism evidence="2 3">
    <name type="scientific">Altericroceibacterium spongiae</name>
    <dbReference type="NCBI Taxonomy" id="2320269"/>
    <lineage>
        <taxon>Bacteria</taxon>
        <taxon>Pseudomonadati</taxon>
        <taxon>Pseudomonadota</taxon>
        <taxon>Alphaproteobacteria</taxon>
        <taxon>Sphingomonadales</taxon>
        <taxon>Erythrobacteraceae</taxon>
        <taxon>Altericroceibacterium</taxon>
    </lineage>
</organism>
<dbReference type="PANTHER" id="PTHR34387">
    <property type="entry name" value="SLR1258 PROTEIN"/>
    <property type="match status" value="1"/>
</dbReference>
<dbReference type="Gene3D" id="3.30.110.170">
    <property type="entry name" value="Protein of unknown function (DUF541), domain 1"/>
    <property type="match status" value="1"/>
</dbReference>
<gene>
    <name evidence="2" type="ORF">D6851_09710</name>
</gene>
<sequence length="237" mass="25677">MIRYALPLLAASAIASPAIAAEVHLQATGPVIELNVNERVKAEPDIVNMSAGVTTEAQTAVEAMQANAKQMNAVIKRITALGIEDRDVQTSGINLSARYDYDQQTRKQIFRGYQASNRVNITLRDIDEVGPTLDALVAAGATDLNGPNWSLDNDENVKAEARRKALDSAKKQAMEYAQWAGYSNIRLLEVSEAISRSQPIMSDRMMAVAAPQAESTPIKPGMVETGVTVAVKYEMTN</sequence>
<evidence type="ECO:0000313" key="2">
    <source>
        <dbReference type="EMBL" id="RKF21180.1"/>
    </source>
</evidence>
<feature type="chain" id="PRO_5019339389" evidence="1">
    <location>
        <begin position="21"/>
        <end position="237"/>
    </location>
</feature>
<keyword evidence="3" id="KW-1185">Reference proteome</keyword>
<protein>
    <submittedName>
        <fullName evidence="2">DUF541 domain-containing protein</fullName>
    </submittedName>
</protein>
<dbReference type="EMBL" id="RAPF01000004">
    <property type="protein sequence ID" value="RKF21180.1"/>
    <property type="molecule type" value="Genomic_DNA"/>
</dbReference>
<evidence type="ECO:0000256" key="1">
    <source>
        <dbReference type="SAM" id="SignalP"/>
    </source>
</evidence>
<comment type="caution">
    <text evidence="2">The sequence shown here is derived from an EMBL/GenBank/DDBJ whole genome shotgun (WGS) entry which is preliminary data.</text>
</comment>
<dbReference type="OrthoDB" id="9813144at2"/>
<dbReference type="InterPro" id="IPR007497">
    <property type="entry name" value="SIMPL/DUF541"/>
</dbReference>
<name>A0A420EKK0_9SPHN</name>
<dbReference type="Gene3D" id="3.30.70.2970">
    <property type="entry name" value="Protein of unknown function (DUF541), domain 2"/>
    <property type="match status" value="1"/>
</dbReference>
<dbReference type="Pfam" id="PF04402">
    <property type="entry name" value="SIMPL"/>
    <property type="match status" value="1"/>
</dbReference>
<accession>A0A420EKK0</accession>
<evidence type="ECO:0000313" key="3">
    <source>
        <dbReference type="Proteomes" id="UP000284395"/>
    </source>
</evidence>
<dbReference type="InterPro" id="IPR052022">
    <property type="entry name" value="26kDa_periplasmic_antigen"/>
</dbReference>